<gene>
    <name evidence="1" type="ORF">PL9631_110028</name>
</gene>
<protein>
    <submittedName>
        <fullName evidence="1">Uncharacterized protein</fullName>
    </submittedName>
</protein>
<sequence>MDVGGMVQPQKYPILEACSHYLIISSKLEAVNPWHEFCGQRGNLTPVAVISSVLTNTEEVHQIQPYIEITSGAWVMGQAPAIPEVLLNKVKALIHN</sequence>
<dbReference type="AlphaFoldDB" id="A0A7Z9BI49"/>
<organism evidence="1 2">
    <name type="scientific">Planktothrix paucivesiculata PCC 9631</name>
    <dbReference type="NCBI Taxonomy" id="671071"/>
    <lineage>
        <taxon>Bacteria</taxon>
        <taxon>Bacillati</taxon>
        <taxon>Cyanobacteriota</taxon>
        <taxon>Cyanophyceae</taxon>
        <taxon>Oscillatoriophycideae</taxon>
        <taxon>Oscillatoriales</taxon>
        <taxon>Microcoleaceae</taxon>
        <taxon>Planktothrix</taxon>
    </lineage>
</organism>
<evidence type="ECO:0000313" key="1">
    <source>
        <dbReference type="EMBL" id="VXD14454.1"/>
    </source>
</evidence>
<name>A0A7Z9BI49_9CYAN</name>
<dbReference type="EMBL" id="CZCS02000013">
    <property type="protein sequence ID" value="VXD14454.1"/>
    <property type="molecule type" value="Genomic_DNA"/>
</dbReference>
<proteinExistence type="predicted"/>
<keyword evidence="2" id="KW-1185">Reference proteome</keyword>
<comment type="caution">
    <text evidence="1">The sequence shown here is derived from an EMBL/GenBank/DDBJ whole genome shotgun (WGS) entry which is preliminary data.</text>
</comment>
<dbReference type="Proteomes" id="UP000182190">
    <property type="component" value="Unassembled WGS sequence"/>
</dbReference>
<reference evidence="1" key="1">
    <citation type="submission" date="2019-10" db="EMBL/GenBank/DDBJ databases">
        <authorList>
            <consortium name="Genoscope - CEA"/>
            <person name="William W."/>
        </authorList>
    </citation>
    <scope>NUCLEOTIDE SEQUENCE [LARGE SCALE GENOMIC DNA]</scope>
    <source>
        <strain evidence="1">BBR_PRJEB10994</strain>
    </source>
</reference>
<accession>A0A7Z9BI49</accession>
<evidence type="ECO:0000313" key="2">
    <source>
        <dbReference type="Proteomes" id="UP000182190"/>
    </source>
</evidence>